<protein>
    <submittedName>
        <fullName evidence="1">Uncharacterized protein</fullName>
    </submittedName>
</protein>
<accession>A0A0W0SRS1</accession>
<organism evidence="1 2">
    <name type="scientific">Legionella drozanskii LLAP-1</name>
    <dbReference type="NCBI Taxonomy" id="1212489"/>
    <lineage>
        <taxon>Bacteria</taxon>
        <taxon>Pseudomonadati</taxon>
        <taxon>Pseudomonadota</taxon>
        <taxon>Gammaproteobacteria</taxon>
        <taxon>Legionellales</taxon>
        <taxon>Legionellaceae</taxon>
        <taxon>Legionella</taxon>
    </lineage>
</organism>
<reference evidence="1 2" key="1">
    <citation type="submission" date="2015-11" db="EMBL/GenBank/DDBJ databases">
        <title>Genomic analysis of 38 Legionella species identifies large and diverse effector repertoires.</title>
        <authorList>
            <person name="Burstein D."/>
            <person name="Amaro F."/>
            <person name="Zusman T."/>
            <person name="Lifshitz Z."/>
            <person name="Cohen O."/>
            <person name="Gilbert J.A."/>
            <person name="Pupko T."/>
            <person name="Shuman H.A."/>
            <person name="Segal G."/>
        </authorList>
    </citation>
    <scope>NUCLEOTIDE SEQUENCE [LARGE SCALE GENOMIC DNA]</scope>
    <source>
        <strain evidence="1 2">ATCC 700990</strain>
    </source>
</reference>
<evidence type="ECO:0000313" key="1">
    <source>
        <dbReference type="EMBL" id="KTC85932.1"/>
    </source>
</evidence>
<proteinExistence type="predicted"/>
<sequence>MKAASSTSQSSNLKRVSQTGQVSIIRYQQLYKGIPIDAISSHSTKGNFEVEQNLIPLRWCNDGQQIVGSQFIYFKLAICRRAVSRWW</sequence>
<dbReference type="Proteomes" id="UP000054736">
    <property type="component" value="Unassembled WGS sequence"/>
</dbReference>
<name>A0A0W0SRS1_9GAMM</name>
<comment type="caution">
    <text evidence="1">The sequence shown here is derived from an EMBL/GenBank/DDBJ whole genome shotgun (WGS) entry which is preliminary data.</text>
</comment>
<gene>
    <name evidence="1" type="ORF">Ldro_2257</name>
</gene>
<keyword evidence="2" id="KW-1185">Reference proteome</keyword>
<dbReference type="EMBL" id="LNXY01000027">
    <property type="protein sequence ID" value="KTC85932.1"/>
    <property type="molecule type" value="Genomic_DNA"/>
</dbReference>
<dbReference type="PATRIC" id="fig|1212489.4.peg.2383"/>
<dbReference type="AlphaFoldDB" id="A0A0W0SRS1"/>
<evidence type="ECO:0000313" key="2">
    <source>
        <dbReference type="Proteomes" id="UP000054736"/>
    </source>
</evidence>